<name>A0ABZ0KZ65_9BACL</name>
<feature type="transmembrane region" description="Helical" evidence="6">
    <location>
        <begin position="12"/>
        <end position="32"/>
    </location>
</feature>
<dbReference type="InterPro" id="IPR036866">
    <property type="entry name" value="RibonucZ/Hydroxyglut_hydro"/>
</dbReference>
<feature type="transmembrane region" description="Helical" evidence="6">
    <location>
        <begin position="261"/>
        <end position="288"/>
    </location>
</feature>
<feature type="transmembrane region" description="Helical" evidence="6">
    <location>
        <begin position="381"/>
        <end position="400"/>
    </location>
</feature>
<feature type="transmembrane region" description="Helical" evidence="6">
    <location>
        <begin position="346"/>
        <end position="369"/>
    </location>
</feature>
<feature type="transmembrane region" description="Helical" evidence="6">
    <location>
        <begin position="412"/>
        <end position="431"/>
    </location>
</feature>
<dbReference type="InterPro" id="IPR035681">
    <property type="entry name" value="ComA-like_MBL"/>
</dbReference>
<keyword evidence="2" id="KW-1003">Cell membrane</keyword>
<evidence type="ECO:0000256" key="4">
    <source>
        <dbReference type="ARBA" id="ARBA00022989"/>
    </source>
</evidence>
<dbReference type="InterPro" id="IPR004797">
    <property type="entry name" value="Competence_ComEC/Rec2"/>
</dbReference>
<dbReference type="Pfam" id="PF03772">
    <property type="entry name" value="Competence"/>
    <property type="match status" value="1"/>
</dbReference>
<dbReference type="PANTHER" id="PTHR30619:SF1">
    <property type="entry name" value="RECOMBINATION PROTEIN 2"/>
    <property type="match status" value="1"/>
</dbReference>
<feature type="transmembrane region" description="Helical" evidence="6">
    <location>
        <begin position="300"/>
        <end position="317"/>
    </location>
</feature>
<accession>A0ABZ0KZ65</accession>
<reference evidence="8 9" key="1">
    <citation type="submission" date="2023-01" db="EMBL/GenBank/DDBJ databases">
        <title>Sporosarcina sp. nov., isolated from Korean tranditional fermented seafood 'Jeotgal'.</title>
        <authorList>
            <person name="Yang A.-I."/>
        </authorList>
    </citation>
    <scope>NUCLEOTIDE SEQUENCE [LARGE SCALE GENOMIC DNA]</scope>
    <source>
        <strain evidence="8 9">B2O-1</strain>
    </source>
</reference>
<feature type="transmembrane region" description="Helical" evidence="6">
    <location>
        <begin position="217"/>
        <end position="241"/>
    </location>
</feature>
<evidence type="ECO:0000256" key="1">
    <source>
        <dbReference type="ARBA" id="ARBA00004651"/>
    </source>
</evidence>
<gene>
    <name evidence="8" type="ORF">PGH26_06050</name>
</gene>
<dbReference type="PANTHER" id="PTHR30619">
    <property type="entry name" value="DNA INTERNALIZATION/COMPETENCE PROTEIN COMEC/REC2"/>
    <property type="match status" value="1"/>
</dbReference>
<dbReference type="Proteomes" id="UP001303532">
    <property type="component" value="Chromosome"/>
</dbReference>
<keyword evidence="9" id="KW-1185">Reference proteome</keyword>
<evidence type="ECO:0000259" key="7">
    <source>
        <dbReference type="SMART" id="SM00849"/>
    </source>
</evidence>
<evidence type="ECO:0000313" key="9">
    <source>
        <dbReference type="Proteomes" id="UP001303532"/>
    </source>
</evidence>
<feature type="domain" description="Metallo-beta-lactamase" evidence="7">
    <location>
        <begin position="500"/>
        <end position="712"/>
    </location>
</feature>
<comment type="subcellular location">
    <subcellularLocation>
        <location evidence="1">Cell membrane</location>
        <topology evidence="1">Multi-pass membrane protein</topology>
    </subcellularLocation>
</comment>
<evidence type="ECO:0000256" key="6">
    <source>
        <dbReference type="SAM" id="Phobius"/>
    </source>
</evidence>
<dbReference type="SUPFAM" id="SSF56281">
    <property type="entry name" value="Metallo-hydrolase/oxidoreductase"/>
    <property type="match status" value="1"/>
</dbReference>
<dbReference type="InterPro" id="IPR004477">
    <property type="entry name" value="ComEC_N"/>
</dbReference>
<keyword evidence="4 6" id="KW-1133">Transmembrane helix</keyword>
<dbReference type="InterPro" id="IPR052159">
    <property type="entry name" value="Competence_DNA_uptake"/>
</dbReference>
<protein>
    <submittedName>
        <fullName evidence="8">DNA internalization-related competence protein ComEC/Rec2</fullName>
    </submittedName>
</protein>
<feature type="transmembrane region" description="Helical" evidence="6">
    <location>
        <begin position="468"/>
        <end position="487"/>
    </location>
</feature>
<feature type="transmembrane region" description="Helical" evidence="6">
    <location>
        <begin position="38"/>
        <end position="55"/>
    </location>
</feature>
<dbReference type="Pfam" id="PF00753">
    <property type="entry name" value="Lactamase_B"/>
    <property type="match status" value="1"/>
</dbReference>
<keyword evidence="5 6" id="KW-0472">Membrane</keyword>
<dbReference type="CDD" id="cd07731">
    <property type="entry name" value="ComA-like_MBL-fold"/>
    <property type="match status" value="1"/>
</dbReference>
<dbReference type="Gene3D" id="3.60.15.10">
    <property type="entry name" value="Ribonuclease Z/Hydroxyacylglutathione hydrolase-like"/>
    <property type="match status" value="1"/>
</dbReference>
<feature type="transmembrane region" description="Helical" evidence="6">
    <location>
        <begin position="443"/>
        <end position="461"/>
    </location>
</feature>
<dbReference type="EMBL" id="CP116341">
    <property type="protein sequence ID" value="WOV85493.1"/>
    <property type="molecule type" value="Genomic_DNA"/>
</dbReference>
<dbReference type="SMART" id="SM00849">
    <property type="entry name" value="Lactamase_B"/>
    <property type="match status" value="1"/>
</dbReference>
<proteinExistence type="predicted"/>
<dbReference type="NCBIfam" id="TIGR00361">
    <property type="entry name" value="ComEC_Rec2"/>
    <property type="match status" value="1"/>
</dbReference>
<evidence type="ECO:0000256" key="2">
    <source>
        <dbReference type="ARBA" id="ARBA00022475"/>
    </source>
</evidence>
<evidence type="ECO:0000256" key="3">
    <source>
        <dbReference type="ARBA" id="ARBA00022692"/>
    </source>
</evidence>
<sequence>MYWTISVAVSALAAYGTAELLWLNLLLIPLILTSKKDFPNLFILLAISSLSFWHFQNYISMHTPVPVDDSITRSMKWTETVKIDGGKVKGFAVDSTGIPYYVLYTIQTEEEKNRLLKISLAGREITVHGTVELPEPPAHEFSFNMSSYLRMNGAAYLFRSTEMAVHEKENRLSSRLTERRAAVKSHIERVFPASLQTEAEALLIGDRSGMDAELSSVYRTLGITHLFAISGLHVGLLTVMMRITAKRLRIRMETIDTMLLFLLPCYALLAGGAPSVWRAVSVTMLLLLSASGRLKLKMDNALALSALGFILLKPYVLYQPGFQLSYIAALSLLYSAKYLQKQQSALLISASVTAITQIALAPILLVHFFELSLSSFLVNLLYVPLYSLIILPSNIVLLVVSLLSKTAAGPLFFIYEPFRTIVAFLTTWMAGVPGQVWIAGRPGTVWLIVMVISIACAFIVVERWNRKLTGLVIVLIPAILIQVKPYLDPNTYVSFLDVGQGDSIVIELGYRKGVYVIDTGGTVSIGPPTWKTPEHPFEVGRQIVVPYLKGKGISKIDKLIISHAHDDHMGGAHEVLQELRVKEVHAPAGSFSEENMVPVLTEANRQKTQVLSRIAGDEWSRGQTKFTYLSPFDDNYSHNDSSLVLLMKNDYGYLLLTGDLEREGEQKVIRKYGQSKLSPLILKIGHHGSKTSTTQEFLDFLQPDIAVISVGRTNRYGHPNEEVLARLHAQNVKVFQTGEHGTVIFEMDGRKVKKTISR</sequence>
<evidence type="ECO:0000256" key="5">
    <source>
        <dbReference type="ARBA" id="ARBA00023136"/>
    </source>
</evidence>
<dbReference type="NCBIfam" id="TIGR00360">
    <property type="entry name" value="ComEC_N-term"/>
    <property type="match status" value="1"/>
</dbReference>
<dbReference type="RefSeq" id="WP_323693099.1">
    <property type="nucleotide sequence ID" value="NZ_CP116341.1"/>
</dbReference>
<evidence type="ECO:0000313" key="8">
    <source>
        <dbReference type="EMBL" id="WOV85493.1"/>
    </source>
</evidence>
<organism evidence="8 9">
    <name type="scientific">Sporosarcina jeotgali</name>
    <dbReference type="NCBI Taxonomy" id="3020056"/>
    <lineage>
        <taxon>Bacteria</taxon>
        <taxon>Bacillati</taxon>
        <taxon>Bacillota</taxon>
        <taxon>Bacilli</taxon>
        <taxon>Bacillales</taxon>
        <taxon>Caryophanaceae</taxon>
        <taxon>Sporosarcina</taxon>
    </lineage>
</organism>
<dbReference type="InterPro" id="IPR001279">
    <property type="entry name" value="Metallo-B-lactamas"/>
</dbReference>
<keyword evidence="3 6" id="KW-0812">Transmembrane</keyword>